<feature type="compositionally biased region" description="Low complexity" evidence="10">
    <location>
        <begin position="42"/>
        <end position="51"/>
    </location>
</feature>
<dbReference type="Gene3D" id="1.20.1640.10">
    <property type="entry name" value="Multidrug efflux transporter AcrB transmembrane domain"/>
    <property type="match status" value="2"/>
</dbReference>
<dbReference type="PANTHER" id="PTHR10796:SF60">
    <property type="entry name" value="PATCHED DOMAIN-CONTAINING PROTEIN 3"/>
    <property type="match status" value="1"/>
</dbReference>
<evidence type="ECO:0000256" key="6">
    <source>
        <dbReference type="ARBA" id="ARBA00023180"/>
    </source>
</evidence>
<feature type="transmembrane region" description="Helical" evidence="11">
    <location>
        <begin position="445"/>
        <end position="468"/>
    </location>
</feature>
<feature type="region of interest" description="Disordered" evidence="10">
    <location>
        <begin position="1"/>
        <end position="117"/>
    </location>
</feature>
<keyword evidence="14" id="KW-1185">Reference proteome</keyword>
<evidence type="ECO:0000259" key="12">
    <source>
        <dbReference type="PROSITE" id="PS50156"/>
    </source>
</evidence>
<feature type="transmembrane region" description="Helical" evidence="11">
    <location>
        <begin position="785"/>
        <end position="810"/>
    </location>
</feature>
<comment type="subcellular location">
    <subcellularLocation>
        <location evidence="8">Cell projection</location>
        <location evidence="8">Cilium</location>
        <location evidence="8">Flagellum membrane</location>
        <topology evidence="8">Multi-pass membrane protein</topology>
    </subcellularLocation>
</comment>
<evidence type="ECO:0000256" key="5">
    <source>
        <dbReference type="ARBA" id="ARBA00023136"/>
    </source>
</evidence>
<dbReference type="PROSITE" id="PS50156">
    <property type="entry name" value="SSD"/>
    <property type="match status" value="1"/>
</dbReference>
<feature type="compositionally biased region" description="Low complexity" evidence="10">
    <location>
        <begin position="97"/>
        <end position="113"/>
    </location>
</feature>
<proteinExistence type="inferred from homology"/>
<organism evidence="13 14">
    <name type="scientific">Phrynocephalus forsythii</name>
    <dbReference type="NCBI Taxonomy" id="171643"/>
    <lineage>
        <taxon>Eukaryota</taxon>
        <taxon>Metazoa</taxon>
        <taxon>Chordata</taxon>
        <taxon>Craniata</taxon>
        <taxon>Vertebrata</taxon>
        <taxon>Euteleostomi</taxon>
        <taxon>Lepidosauria</taxon>
        <taxon>Squamata</taxon>
        <taxon>Bifurcata</taxon>
        <taxon>Unidentata</taxon>
        <taxon>Episquamata</taxon>
        <taxon>Toxicofera</taxon>
        <taxon>Iguania</taxon>
        <taxon>Acrodonta</taxon>
        <taxon>Agamidae</taxon>
        <taxon>Agaminae</taxon>
        <taxon>Phrynocephalus</taxon>
    </lineage>
</organism>
<dbReference type="SUPFAM" id="SSF82866">
    <property type="entry name" value="Multidrug efflux transporter AcrB transmembrane domain"/>
    <property type="match status" value="2"/>
</dbReference>
<accession>A0A9Q1AZ55</accession>
<comment type="similarity">
    <text evidence="1">Belongs to the patched family.</text>
</comment>
<protein>
    <recommendedName>
        <fullName evidence="9">Patched domain-containing protein 3</fullName>
    </recommendedName>
</protein>
<dbReference type="PANTHER" id="PTHR10796">
    <property type="entry name" value="PATCHED-RELATED"/>
    <property type="match status" value="1"/>
</dbReference>
<keyword evidence="2" id="KW-1003">Cell membrane</keyword>
<sequence length="924" mass="102600">GKKTRVASTRLLNGGDPGLSSGVVVRRESAKRDGAAGLPHRLPGGPAVPGAAGAGRPGGRLPVALPARARGARGRPGLRLRPPAEPRGQRPRGPVHAARGSRQGRAPRRPGALPHRRRRLRLRLRRALLRRAAAHRGLLRRPDRPRLRRPRLAPHQGAFAELLALDAAVRGIRSAGDAFEELCARRRGACWSPNPLLGAVQGDEARLEALLPSLTFPLFQGRLFLGPFLGGVALGPGPEVARPVRAAKALRLLYYLQEDPPARREASQRWLGAFLERIPGLLHSLNQTAVQVSYFTSLSRQEEFDKNAKDVIQLFSITYFLTIFFSVMSCSRLDCVRTKVWVAAFGVLSSGLSVLSSFGLLLFCGAEFVITAANAPFLILGVGVDDMFIMVSCWQQTKVKQRVQDRMADTYEEAAVSITITTLTDVLAFYIGIATSFRSVQSFCIYTGTAFVFCYLYNLTFFGAILALNGRREESNRHWLTFMKVKKEPQESRGHLYNMCCVGGSFDESTVAETEHPINTFFRKYYGPFLMNIWTKVLVVVLYLVYVGSSIYGCTQLKEGIDLRNLATDHSYVIQYYDWENEYFSKYGPRVMVVVTESISYWDLSVHAELEKCMDALESSSYVDKNLSQSWLRIYENVAQQMSINITERTVFIRNLPALFTANPDFELDLNSSATEISASRFFIQTVNVSTAVDEQNLLNQLRGLAKDCKIPLMVYHPGFIYFDQYLVIVQNTIQNIAIATGAMLIISLLLIPNPVCSLWVTFAIASVIVGVTGFMAYWDVNLDSISMINLIICIGFSVDFSAHISYAFVSREKPTVNEKAVDALYHLGYPVLQGAVSTILGVVVLSAAASYIFRTFFKVMFLVILFGAAHGLIFIPVFLTFFGSCGRLTNRQSAVVQHDIIKLPPVNTRKTKQPSFPQDPDCP</sequence>
<dbReference type="Pfam" id="PF02460">
    <property type="entry name" value="Patched"/>
    <property type="match status" value="1"/>
</dbReference>
<comment type="caution">
    <text evidence="13">The sequence shown here is derived from an EMBL/GenBank/DDBJ whole genome shotgun (WGS) entry which is preliminary data.</text>
</comment>
<dbReference type="InterPro" id="IPR000731">
    <property type="entry name" value="SSD"/>
</dbReference>
<evidence type="ECO:0000256" key="1">
    <source>
        <dbReference type="ARBA" id="ARBA00005585"/>
    </source>
</evidence>
<dbReference type="FunFam" id="1.20.1640.10:FF:000013">
    <property type="entry name" value="PaTched Related family"/>
    <property type="match status" value="1"/>
</dbReference>
<feature type="transmembrane region" description="Helical" evidence="11">
    <location>
        <begin position="414"/>
        <end position="433"/>
    </location>
</feature>
<feature type="transmembrane region" description="Helical" evidence="11">
    <location>
        <begin position="831"/>
        <end position="854"/>
    </location>
</feature>
<feature type="transmembrane region" description="Helical" evidence="11">
    <location>
        <begin position="375"/>
        <end position="394"/>
    </location>
</feature>
<evidence type="ECO:0000256" key="2">
    <source>
        <dbReference type="ARBA" id="ARBA00022475"/>
    </source>
</evidence>
<dbReference type="Proteomes" id="UP001142489">
    <property type="component" value="Unassembled WGS sequence"/>
</dbReference>
<gene>
    <name evidence="13" type="ORF">JRQ81_018507</name>
</gene>
<feature type="transmembrane region" description="Helical" evidence="11">
    <location>
        <begin position="734"/>
        <end position="752"/>
    </location>
</feature>
<keyword evidence="6" id="KW-0325">Glycoprotein</keyword>
<evidence type="ECO:0000256" key="4">
    <source>
        <dbReference type="ARBA" id="ARBA00022989"/>
    </source>
</evidence>
<keyword evidence="4 11" id="KW-1133">Transmembrane helix</keyword>
<dbReference type="GO" id="GO:0016020">
    <property type="term" value="C:membrane"/>
    <property type="evidence" value="ECO:0007669"/>
    <property type="project" value="InterPro"/>
</dbReference>
<feature type="compositionally biased region" description="Low complexity" evidence="10">
    <location>
        <begin position="59"/>
        <end position="69"/>
    </location>
</feature>
<comment type="function">
    <text evidence="7">May play a role in sperm development or sperm function. However, does not appear to have an essential role in spermatogenesis or male fertility.</text>
</comment>
<keyword evidence="5 11" id="KW-0472">Membrane</keyword>
<dbReference type="OrthoDB" id="6510177at2759"/>
<feature type="domain" description="SSD" evidence="12">
    <location>
        <begin position="311"/>
        <end position="468"/>
    </location>
</feature>
<evidence type="ECO:0000313" key="14">
    <source>
        <dbReference type="Proteomes" id="UP001142489"/>
    </source>
</evidence>
<feature type="transmembrane region" description="Helical" evidence="11">
    <location>
        <begin position="759"/>
        <end position="779"/>
    </location>
</feature>
<dbReference type="InterPro" id="IPR003392">
    <property type="entry name" value="PTHD_SSD"/>
</dbReference>
<dbReference type="EMBL" id="JAPFRF010000009">
    <property type="protein sequence ID" value="KAJ7322220.1"/>
    <property type="molecule type" value="Genomic_DNA"/>
</dbReference>
<dbReference type="GO" id="GO:0097225">
    <property type="term" value="C:sperm midpiece"/>
    <property type="evidence" value="ECO:0007669"/>
    <property type="project" value="UniProtKB-ARBA"/>
</dbReference>
<feature type="compositionally biased region" description="Basic and acidic residues" evidence="10">
    <location>
        <begin position="25"/>
        <end position="34"/>
    </location>
</feature>
<evidence type="ECO:0000256" key="9">
    <source>
        <dbReference type="ARBA" id="ARBA00074262"/>
    </source>
</evidence>
<name>A0A9Q1AZ55_9SAUR</name>
<reference evidence="13" key="1">
    <citation type="journal article" date="2023" name="DNA Res.">
        <title>Chromosome-level genome assembly of Phrynocephalus forsythii using third-generation DNA sequencing and Hi-C analysis.</title>
        <authorList>
            <person name="Qi Y."/>
            <person name="Zhao W."/>
            <person name="Zhao Y."/>
            <person name="Niu C."/>
            <person name="Cao S."/>
            <person name="Zhang Y."/>
        </authorList>
    </citation>
    <scope>NUCLEOTIDE SEQUENCE</scope>
    <source>
        <tissue evidence="13">Muscle</tissue>
    </source>
</reference>
<feature type="compositionally biased region" description="Polar residues" evidence="10">
    <location>
        <begin position="1"/>
        <end position="11"/>
    </location>
</feature>
<dbReference type="AlphaFoldDB" id="A0A9Q1AZ55"/>
<feature type="transmembrane region" description="Helical" evidence="11">
    <location>
        <begin position="533"/>
        <end position="552"/>
    </location>
</feature>
<feature type="non-terminal residue" evidence="13">
    <location>
        <position position="1"/>
    </location>
</feature>
<feature type="transmembrane region" description="Helical" evidence="11">
    <location>
        <begin position="311"/>
        <end position="328"/>
    </location>
</feature>
<evidence type="ECO:0000313" key="13">
    <source>
        <dbReference type="EMBL" id="KAJ7322220.1"/>
    </source>
</evidence>
<dbReference type="InterPro" id="IPR051697">
    <property type="entry name" value="Patched_domain-protein"/>
</dbReference>
<evidence type="ECO:0000256" key="7">
    <source>
        <dbReference type="ARBA" id="ARBA00057027"/>
    </source>
</evidence>
<evidence type="ECO:0000256" key="10">
    <source>
        <dbReference type="SAM" id="MobiDB-lite"/>
    </source>
</evidence>
<keyword evidence="3 11" id="KW-0812">Transmembrane</keyword>
<feature type="transmembrane region" description="Helical" evidence="11">
    <location>
        <begin position="340"/>
        <end position="363"/>
    </location>
</feature>
<evidence type="ECO:0000256" key="8">
    <source>
        <dbReference type="ARBA" id="ARBA00060429"/>
    </source>
</evidence>
<feature type="transmembrane region" description="Helical" evidence="11">
    <location>
        <begin position="860"/>
        <end position="883"/>
    </location>
</feature>
<evidence type="ECO:0000256" key="3">
    <source>
        <dbReference type="ARBA" id="ARBA00022692"/>
    </source>
</evidence>
<evidence type="ECO:0000256" key="11">
    <source>
        <dbReference type="SAM" id="Phobius"/>
    </source>
</evidence>